<dbReference type="EMBL" id="JBBWWR010000007">
    <property type="protein sequence ID" value="KAK8963397.1"/>
    <property type="molecule type" value="Genomic_DNA"/>
</dbReference>
<feature type="region of interest" description="Disordered" evidence="1">
    <location>
        <begin position="54"/>
        <end position="79"/>
    </location>
</feature>
<reference evidence="2 3" key="1">
    <citation type="journal article" date="2022" name="Nat. Plants">
        <title>Genomes of leafy and leafless Platanthera orchids illuminate the evolution of mycoheterotrophy.</title>
        <authorList>
            <person name="Li M.H."/>
            <person name="Liu K.W."/>
            <person name="Li Z."/>
            <person name="Lu H.C."/>
            <person name="Ye Q.L."/>
            <person name="Zhang D."/>
            <person name="Wang J.Y."/>
            <person name="Li Y.F."/>
            <person name="Zhong Z.M."/>
            <person name="Liu X."/>
            <person name="Yu X."/>
            <person name="Liu D.K."/>
            <person name="Tu X.D."/>
            <person name="Liu B."/>
            <person name="Hao Y."/>
            <person name="Liao X.Y."/>
            <person name="Jiang Y.T."/>
            <person name="Sun W.H."/>
            <person name="Chen J."/>
            <person name="Chen Y.Q."/>
            <person name="Ai Y."/>
            <person name="Zhai J.W."/>
            <person name="Wu S.S."/>
            <person name="Zhou Z."/>
            <person name="Hsiao Y.Y."/>
            <person name="Wu W.L."/>
            <person name="Chen Y.Y."/>
            <person name="Lin Y.F."/>
            <person name="Hsu J.L."/>
            <person name="Li C.Y."/>
            <person name="Wang Z.W."/>
            <person name="Zhao X."/>
            <person name="Zhong W.Y."/>
            <person name="Ma X.K."/>
            <person name="Ma L."/>
            <person name="Huang J."/>
            <person name="Chen G.Z."/>
            <person name="Huang M.Z."/>
            <person name="Huang L."/>
            <person name="Peng D.H."/>
            <person name="Luo Y.B."/>
            <person name="Zou S.Q."/>
            <person name="Chen S.P."/>
            <person name="Lan S."/>
            <person name="Tsai W.C."/>
            <person name="Van de Peer Y."/>
            <person name="Liu Z.J."/>
        </authorList>
    </citation>
    <scope>NUCLEOTIDE SEQUENCE [LARGE SCALE GENOMIC DNA]</scope>
    <source>
        <strain evidence="2">Lor288</strain>
    </source>
</reference>
<keyword evidence="3" id="KW-1185">Reference proteome</keyword>
<organism evidence="2 3">
    <name type="scientific">Platanthera guangdongensis</name>
    <dbReference type="NCBI Taxonomy" id="2320717"/>
    <lineage>
        <taxon>Eukaryota</taxon>
        <taxon>Viridiplantae</taxon>
        <taxon>Streptophyta</taxon>
        <taxon>Embryophyta</taxon>
        <taxon>Tracheophyta</taxon>
        <taxon>Spermatophyta</taxon>
        <taxon>Magnoliopsida</taxon>
        <taxon>Liliopsida</taxon>
        <taxon>Asparagales</taxon>
        <taxon>Orchidaceae</taxon>
        <taxon>Orchidoideae</taxon>
        <taxon>Orchideae</taxon>
        <taxon>Orchidinae</taxon>
        <taxon>Platanthera</taxon>
    </lineage>
</organism>
<evidence type="ECO:0000313" key="2">
    <source>
        <dbReference type="EMBL" id="KAK8963397.1"/>
    </source>
</evidence>
<proteinExistence type="predicted"/>
<sequence>MGADYPRNPWEKRKDISVTKTIGGFIGEIQRGTAAQKKNCLEVRGPLVPYPTPEPAAFAPSDDRPCPFPFSMKPTSSYS</sequence>
<name>A0ABR2MHQ2_9ASPA</name>
<evidence type="ECO:0000256" key="1">
    <source>
        <dbReference type="SAM" id="MobiDB-lite"/>
    </source>
</evidence>
<accession>A0ABR2MHQ2</accession>
<gene>
    <name evidence="2" type="ORF">KSP40_PGU015675</name>
</gene>
<dbReference type="Proteomes" id="UP001412067">
    <property type="component" value="Unassembled WGS sequence"/>
</dbReference>
<evidence type="ECO:0000313" key="3">
    <source>
        <dbReference type="Proteomes" id="UP001412067"/>
    </source>
</evidence>
<protein>
    <submittedName>
        <fullName evidence="2">Uncharacterized protein</fullName>
    </submittedName>
</protein>
<comment type="caution">
    <text evidence="2">The sequence shown here is derived from an EMBL/GenBank/DDBJ whole genome shotgun (WGS) entry which is preliminary data.</text>
</comment>